<dbReference type="InterPro" id="IPR011008">
    <property type="entry name" value="Dimeric_a/b-barrel"/>
</dbReference>
<reference evidence="2" key="1">
    <citation type="journal article" date="2019" name="Int. J. Syst. Evol. Microbiol.">
        <title>The Global Catalogue of Microorganisms (GCM) 10K type strain sequencing project: providing services to taxonomists for standard genome sequencing and annotation.</title>
        <authorList>
            <consortium name="The Broad Institute Genomics Platform"/>
            <consortium name="The Broad Institute Genome Sequencing Center for Infectious Disease"/>
            <person name="Wu L."/>
            <person name="Ma J."/>
        </authorList>
    </citation>
    <scope>NUCLEOTIDE SEQUENCE [LARGE SCALE GENOMIC DNA]</scope>
    <source>
        <strain evidence="2">KCTC 52368</strain>
    </source>
</reference>
<protein>
    <recommendedName>
        <fullName evidence="3">DUF1330 domain-containing protein</fullName>
    </recommendedName>
</protein>
<gene>
    <name evidence="1" type="ORF">ACFSQJ_03210</name>
</gene>
<dbReference type="SUPFAM" id="SSF54909">
    <property type="entry name" value="Dimeric alpha+beta barrel"/>
    <property type="match status" value="1"/>
</dbReference>
<dbReference type="EMBL" id="JBHULB010000006">
    <property type="protein sequence ID" value="MFD2585923.1"/>
    <property type="molecule type" value="Genomic_DNA"/>
</dbReference>
<proteinExistence type="predicted"/>
<dbReference type="Gene3D" id="3.30.70.100">
    <property type="match status" value="1"/>
</dbReference>
<comment type="caution">
    <text evidence="1">The sequence shown here is derived from an EMBL/GenBank/DDBJ whole genome shotgun (WGS) entry which is preliminary data.</text>
</comment>
<keyword evidence="2" id="KW-1185">Reference proteome</keyword>
<dbReference type="Proteomes" id="UP001597526">
    <property type="component" value="Unassembled WGS sequence"/>
</dbReference>
<dbReference type="PANTHER" id="PTHR40257">
    <property type="match status" value="1"/>
</dbReference>
<evidence type="ECO:0000313" key="2">
    <source>
        <dbReference type="Proteomes" id="UP001597526"/>
    </source>
</evidence>
<accession>A0ABW5MUR7</accession>
<dbReference type="RefSeq" id="WP_377765485.1">
    <property type="nucleotide sequence ID" value="NZ_JBHULB010000006.1"/>
</dbReference>
<name>A0ABW5MUR7_9FLAO</name>
<evidence type="ECO:0000313" key="1">
    <source>
        <dbReference type="EMBL" id="MFD2585923.1"/>
    </source>
</evidence>
<sequence length="128" mass="14525">MAKESFLEINKAQFQRFMKLPMDTPVVMLNLLKFKEKVSETGLSGEASYKEYMKAATPFFAKANAEVLFIGKPETMLIGPENEGLWDKVLLMKYDTIAGFLGMVQAEGYPSHLRANALEDSRLIHCKW</sequence>
<organism evidence="1 2">
    <name type="scientific">Croceitalea marina</name>
    <dbReference type="NCBI Taxonomy" id="1775166"/>
    <lineage>
        <taxon>Bacteria</taxon>
        <taxon>Pseudomonadati</taxon>
        <taxon>Bacteroidota</taxon>
        <taxon>Flavobacteriia</taxon>
        <taxon>Flavobacteriales</taxon>
        <taxon>Flavobacteriaceae</taxon>
        <taxon>Croceitalea</taxon>
    </lineage>
</organism>
<dbReference type="PANTHER" id="PTHR40257:SF1">
    <property type="entry name" value="DUF1330 DOMAIN-CONTAINING PROTEIN"/>
    <property type="match status" value="1"/>
</dbReference>
<evidence type="ECO:0008006" key="3">
    <source>
        <dbReference type="Google" id="ProtNLM"/>
    </source>
</evidence>